<dbReference type="EMBL" id="KV441552">
    <property type="protein sequence ID" value="OAG06028.1"/>
    <property type="molecule type" value="Genomic_DNA"/>
</dbReference>
<name>A0A177CGQ1_9PLEO</name>
<proteinExistence type="predicted"/>
<protein>
    <submittedName>
        <fullName evidence="1">Uncharacterized protein</fullName>
    </submittedName>
</protein>
<dbReference type="AlphaFoldDB" id="A0A177CGQ1"/>
<dbReference type="RefSeq" id="XP_018036393.1">
    <property type="nucleotide sequence ID" value="XM_018187268.1"/>
</dbReference>
<dbReference type="GeneID" id="28770754"/>
<keyword evidence="2" id="KW-1185">Reference proteome</keyword>
<evidence type="ECO:0000313" key="1">
    <source>
        <dbReference type="EMBL" id="OAG06028.1"/>
    </source>
</evidence>
<evidence type="ECO:0000313" key="2">
    <source>
        <dbReference type="Proteomes" id="UP000077069"/>
    </source>
</evidence>
<organism evidence="1 2">
    <name type="scientific">Paraphaeosphaeria sporulosa</name>
    <dbReference type="NCBI Taxonomy" id="1460663"/>
    <lineage>
        <taxon>Eukaryota</taxon>
        <taxon>Fungi</taxon>
        <taxon>Dikarya</taxon>
        <taxon>Ascomycota</taxon>
        <taxon>Pezizomycotina</taxon>
        <taxon>Dothideomycetes</taxon>
        <taxon>Pleosporomycetidae</taxon>
        <taxon>Pleosporales</taxon>
        <taxon>Massarineae</taxon>
        <taxon>Didymosphaeriaceae</taxon>
        <taxon>Paraphaeosphaeria</taxon>
    </lineage>
</organism>
<reference evidence="1 2" key="1">
    <citation type="submission" date="2016-05" db="EMBL/GenBank/DDBJ databases">
        <title>Comparative analysis of secretome profiles of manganese(II)-oxidizing ascomycete fungi.</title>
        <authorList>
            <consortium name="DOE Joint Genome Institute"/>
            <person name="Zeiner C.A."/>
            <person name="Purvine S.O."/>
            <person name="Zink E.M."/>
            <person name="Wu S."/>
            <person name="Pasa-Tolic L."/>
            <person name="Chaput D.L."/>
            <person name="Haridas S."/>
            <person name="Grigoriev I.V."/>
            <person name="Santelli C.M."/>
            <person name="Hansel C.M."/>
        </authorList>
    </citation>
    <scope>NUCLEOTIDE SEQUENCE [LARGE SCALE GENOMIC DNA]</scope>
    <source>
        <strain evidence="1 2">AP3s5-JAC2a</strain>
    </source>
</reference>
<dbReference type="Proteomes" id="UP000077069">
    <property type="component" value="Unassembled WGS sequence"/>
</dbReference>
<sequence>MMSIALISMSPHFTIDTAASRADALLAELPVMRTSCSGAIRQPSFRAVNGCLLQYYTHVAMMCDLRFLRHWTHTGHVIVHLQDRPPRRHQELELFLLEIWLFESCGTHVYGIV</sequence>
<gene>
    <name evidence="1" type="ORF">CC84DRAFT_743562</name>
</gene>
<accession>A0A177CGQ1</accession>
<dbReference type="InParanoid" id="A0A177CGQ1"/>